<evidence type="ECO:0000256" key="2">
    <source>
        <dbReference type="ARBA" id="ARBA00022525"/>
    </source>
</evidence>
<dbReference type="InterPro" id="IPR050127">
    <property type="entry name" value="Serine_Proteases_S1"/>
</dbReference>
<dbReference type="RefSeq" id="WP_184735997.1">
    <property type="nucleotide sequence ID" value="NZ_BMRW01000007.1"/>
</dbReference>
<dbReference type="InterPro" id="IPR001314">
    <property type="entry name" value="Peptidase_S1A"/>
</dbReference>
<evidence type="ECO:0000256" key="4">
    <source>
        <dbReference type="ARBA" id="ARBA00022801"/>
    </source>
</evidence>
<accession>A0A7W7PFT4</accession>
<dbReference type="SMART" id="SM00020">
    <property type="entry name" value="Tryp_SPc"/>
    <property type="match status" value="1"/>
</dbReference>
<dbReference type="SUPFAM" id="SSF50494">
    <property type="entry name" value="Trypsin-like serine proteases"/>
    <property type="match status" value="1"/>
</dbReference>
<dbReference type="GO" id="GO:0004252">
    <property type="term" value="F:serine-type endopeptidase activity"/>
    <property type="evidence" value="ECO:0007669"/>
    <property type="project" value="InterPro"/>
</dbReference>
<sequence length="528" mass="55801">MSGRRSRAAWVTALLTTTVSAGLLTGTPANAVVGDNPADGTYAFTAKLDIGGKRSCSGALVEQGWVITAASCFADSPAQGFKIAAGAPKLKTTVTVGRTNLSSTAGVVTEAVELVPRDDRDLVMVKLAQPVTGVAPVAVSSTAPKQGDEVRVAGYGRTKTEWIPQRLHSNAFTVDSVKDTSVGLAGKGADAVVCKGDTGGPAFRENAGRAELASINTASWQGGCFGTDAAETRKGAVNTRVDDVAGWVSSVYSRGLLNKANWKNADLLASGYFTGGSAGGKRHMDMIVRWTDGSVTLYQGAEFNDPKYPFSSEYKLAEAGSTFKYARAISGGRFTENGSDGLIVRWSDGELTEYTHVDQNGFHDEKKLADPNAAWKNAKLVTAGRYTANALRDDMFVVWVDGSISMYSDIDANGIRKATQVQKANSTWTHAEQIGAGEFTGKKTSDLMVRWSDGEGTIYPGVDTAGLHGEIKIRDPKSAWTDATVITVGAFDANKVPNDVIVRWANGSLTMYPGVDSAGTHNEVRLVG</sequence>
<keyword evidence="3" id="KW-0645">Protease</keyword>
<dbReference type="InterPro" id="IPR009003">
    <property type="entry name" value="Peptidase_S1_PA"/>
</dbReference>
<comment type="subcellular location">
    <subcellularLocation>
        <location evidence="1">Secreted</location>
    </subcellularLocation>
</comment>
<gene>
    <name evidence="7" type="ORF">FHS38_004478</name>
</gene>
<evidence type="ECO:0000256" key="3">
    <source>
        <dbReference type="ARBA" id="ARBA00022670"/>
    </source>
</evidence>
<dbReference type="PANTHER" id="PTHR24264">
    <property type="entry name" value="TRYPSIN-RELATED"/>
    <property type="match status" value="1"/>
</dbReference>
<protein>
    <recommendedName>
        <fullName evidence="6">Peptidase S1 domain-containing protein</fullName>
    </recommendedName>
</protein>
<dbReference type="EMBL" id="JACHJG010000009">
    <property type="protein sequence ID" value="MBB4888409.1"/>
    <property type="molecule type" value="Genomic_DNA"/>
</dbReference>
<dbReference type="GO" id="GO:0005615">
    <property type="term" value="C:extracellular space"/>
    <property type="evidence" value="ECO:0007669"/>
    <property type="project" value="TreeGrafter"/>
</dbReference>
<name>A0A7W7PFT4_STRNE</name>
<evidence type="ECO:0000313" key="8">
    <source>
        <dbReference type="Proteomes" id="UP000556436"/>
    </source>
</evidence>
<reference evidence="7 8" key="1">
    <citation type="submission" date="2020-08" db="EMBL/GenBank/DDBJ databases">
        <title>Genomic Encyclopedia of Type Strains, Phase III (KMG-III): the genomes of soil and plant-associated and newly described type strains.</title>
        <authorList>
            <person name="Whitman W."/>
        </authorList>
    </citation>
    <scope>NUCLEOTIDE SEQUENCE [LARGE SCALE GENOMIC DNA]</scope>
    <source>
        <strain evidence="7 8">CECT 3265</strain>
    </source>
</reference>
<feature type="chain" id="PRO_5031114180" description="Peptidase S1 domain-containing protein" evidence="5">
    <location>
        <begin position="32"/>
        <end position="528"/>
    </location>
</feature>
<dbReference type="GO" id="GO:0006508">
    <property type="term" value="P:proteolysis"/>
    <property type="evidence" value="ECO:0007669"/>
    <property type="project" value="UniProtKB-KW"/>
</dbReference>
<dbReference type="PANTHER" id="PTHR24264:SF65">
    <property type="entry name" value="SRCR DOMAIN-CONTAINING PROTEIN"/>
    <property type="match status" value="1"/>
</dbReference>
<dbReference type="InterPro" id="IPR001254">
    <property type="entry name" value="Trypsin_dom"/>
</dbReference>
<evidence type="ECO:0000256" key="5">
    <source>
        <dbReference type="SAM" id="SignalP"/>
    </source>
</evidence>
<keyword evidence="8" id="KW-1185">Reference proteome</keyword>
<evidence type="ECO:0000259" key="6">
    <source>
        <dbReference type="PROSITE" id="PS50240"/>
    </source>
</evidence>
<keyword evidence="5" id="KW-0732">Signal</keyword>
<dbReference type="AlphaFoldDB" id="A0A7W7PFT4"/>
<proteinExistence type="predicted"/>
<dbReference type="InterPro" id="IPR043504">
    <property type="entry name" value="Peptidase_S1_PA_chymotrypsin"/>
</dbReference>
<dbReference type="Gene3D" id="2.40.10.10">
    <property type="entry name" value="Trypsin-like serine proteases"/>
    <property type="match status" value="1"/>
</dbReference>
<evidence type="ECO:0000256" key="1">
    <source>
        <dbReference type="ARBA" id="ARBA00004613"/>
    </source>
</evidence>
<organism evidence="7 8">
    <name type="scientific">Streptomyces netropsis</name>
    <name type="common">Streptoverticillium netropsis</name>
    <dbReference type="NCBI Taxonomy" id="55404"/>
    <lineage>
        <taxon>Bacteria</taxon>
        <taxon>Bacillati</taxon>
        <taxon>Actinomycetota</taxon>
        <taxon>Actinomycetes</taxon>
        <taxon>Kitasatosporales</taxon>
        <taxon>Streptomycetaceae</taxon>
        <taxon>Streptomyces</taxon>
    </lineage>
</organism>
<keyword evidence="2" id="KW-0964">Secreted</keyword>
<dbReference type="Pfam" id="PF00089">
    <property type="entry name" value="Trypsin"/>
    <property type="match status" value="1"/>
</dbReference>
<feature type="signal peptide" evidence="5">
    <location>
        <begin position="1"/>
        <end position="31"/>
    </location>
</feature>
<dbReference type="PROSITE" id="PS50240">
    <property type="entry name" value="TRYPSIN_DOM"/>
    <property type="match status" value="1"/>
</dbReference>
<dbReference type="PRINTS" id="PR00722">
    <property type="entry name" value="CHYMOTRYPSIN"/>
</dbReference>
<keyword evidence="4" id="KW-0378">Hydrolase</keyword>
<evidence type="ECO:0000313" key="7">
    <source>
        <dbReference type="EMBL" id="MBB4888409.1"/>
    </source>
</evidence>
<comment type="caution">
    <text evidence="7">The sequence shown here is derived from an EMBL/GenBank/DDBJ whole genome shotgun (WGS) entry which is preliminary data.</text>
</comment>
<dbReference type="Proteomes" id="UP000556436">
    <property type="component" value="Unassembled WGS sequence"/>
</dbReference>
<feature type="domain" description="Peptidase S1" evidence="6">
    <location>
        <begin position="23"/>
        <end position="253"/>
    </location>
</feature>